<feature type="compositionally biased region" description="Polar residues" evidence="8">
    <location>
        <begin position="726"/>
        <end position="737"/>
    </location>
</feature>
<dbReference type="GO" id="GO:0060271">
    <property type="term" value="P:cilium assembly"/>
    <property type="evidence" value="ECO:0007669"/>
    <property type="project" value="TreeGrafter"/>
</dbReference>
<dbReference type="PROSITE" id="PS50975">
    <property type="entry name" value="ATP_GRASP"/>
    <property type="match status" value="1"/>
</dbReference>
<dbReference type="InterPro" id="IPR013815">
    <property type="entry name" value="ATP_grasp_subdomain_1"/>
</dbReference>
<gene>
    <name evidence="10" type="ORF">ALC53_03656</name>
</gene>
<dbReference type="EMBL" id="KQ976435">
    <property type="protein sequence ID" value="KYM87039.1"/>
    <property type="molecule type" value="Genomic_DNA"/>
</dbReference>
<dbReference type="Gene3D" id="3.30.1490.20">
    <property type="entry name" value="ATP-grasp fold, A domain"/>
    <property type="match status" value="1"/>
</dbReference>
<evidence type="ECO:0000256" key="7">
    <source>
        <dbReference type="PROSITE-ProRule" id="PRU00409"/>
    </source>
</evidence>
<dbReference type="GO" id="GO:0003341">
    <property type="term" value="P:cilium movement"/>
    <property type="evidence" value="ECO:0007669"/>
    <property type="project" value="TreeGrafter"/>
</dbReference>
<protein>
    <submittedName>
        <fullName evidence="10">Tubulin glycylase 3A</fullName>
    </submittedName>
</protein>
<feature type="region of interest" description="Disordered" evidence="8">
    <location>
        <begin position="1"/>
        <end position="40"/>
    </location>
</feature>
<dbReference type="GO" id="GO:0070736">
    <property type="term" value="F:protein-glycine ligase activity, initiating"/>
    <property type="evidence" value="ECO:0007669"/>
    <property type="project" value="TreeGrafter"/>
</dbReference>
<dbReference type="GO" id="GO:0046872">
    <property type="term" value="F:metal ion binding"/>
    <property type="evidence" value="ECO:0007669"/>
    <property type="project" value="InterPro"/>
</dbReference>
<feature type="domain" description="ATP-grasp" evidence="9">
    <location>
        <begin position="319"/>
        <end position="576"/>
    </location>
</feature>
<keyword evidence="4 7" id="KW-0547">Nucleotide-binding</keyword>
<dbReference type="InterPro" id="IPR011761">
    <property type="entry name" value="ATP-grasp"/>
</dbReference>
<evidence type="ECO:0000256" key="8">
    <source>
        <dbReference type="SAM" id="MobiDB-lite"/>
    </source>
</evidence>
<feature type="compositionally biased region" description="Basic and acidic residues" evidence="8">
    <location>
        <begin position="15"/>
        <end position="25"/>
    </location>
</feature>
<evidence type="ECO:0000256" key="3">
    <source>
        <dbReference type="ARBA" id="ARBA00022598"/>
    </source>
</evidence>
<keyword evidence="5 7" id="KW-0067">ATP-binding</keyword>
<sequence length="1577" mass="182326">MNAKDGSSSNLENSNEEKKDKKENIENEDENPGEEVAIKTDATDCDIKSLKEEPDCLENKCESSLELPLEPTLHERFLRIKQTVKDAIAAHHTFMIYGKSRVIRDCMLKRGWCERFYRRNSGGDQHFNVDSNPVLLLAGIGNLKDQQNEGLLMSRMLANHTVDFLWNTGSDWPGWPAQDNKTTVFNRYCRAGFTSKVGLCSNVRQMHWYYEAGVANTLFPRCYNICQSDQMHAFIEDFRLTGCLSLLKWLVDKVNAEDEDVVRSSTGTVPLKVLDFAIKRCSDYISAQSHEDIDQEGEKVWSHQWDQFISWCYQIVRGQALFIRTNMPFNKYILASKHILKKIRKYWPQIEMDGIMNIWILKPGNKSRGRGIVLMNKLEDVVAKVNPTGKQDTRYVVQKYIERPFLIHHTKFDIRQWFIVTCAQPLTLWMYKESYLRFCSQKFSLNDFHESIHLCNNAIQCKYNNCGDRDSALPADNMWDATTFKEFLRSQGHANAWDEQIYPGMKQSLVGSLLASQEAMDRRKNSFELYGADFMIMEDFSVWLIEINSHPDMSYSTSVTTRLCRQVMEDTIKVVVDFREDKNADTGDFELAYKQRLPSCQPYLGAALTLQGTRITICEKKWNLHQDFKSNLVARSPMMKKKPMVHSNIGPVIVDLIEELEIQLDQECSYYNINSPKSRSALPATAPTKPLKAISDEKADTMTKSTSADITTISRSINKAKAPTPSKINVQNHTKSSNNEKRSSHKPARKLHMSTNTAGSKLDISSRQTLISKIMALQEQSTKEAPKSEKPLRKNEDKIIKTMIRDTMKKYKRNMINRPEVPSLPSILTSPIEKVTPVSTTKSKSRSFLKKQTHRKKNKILSDISDMYAVGFINVSAFDCKRDNTKDETKKHVRNKYVKKKIEEFTRSKNKNTNDKKVFPPKDQLECSDFKHSQLEECKQQERKLFATFPKDQKYEINEIQKPVFQNPAVEKYLNESMKKTLNKYKNHDDKCQSKWQIILSSKNCTIKKHFEGWQIHPKDVNTDEKNLQLILTVPKLKSNSQYATETIKTADAEICCNREDLKELLGADKESDQENGNIRLTDYLKLITNDEARINLLLKILTKALAEHKCYVIYGTFPVLRKPLTARGWIDKKAIRKMISIPPNTYEDGLQQLEKLLRIPADFIWHTSKRPTIRTDDKTIVNKFAGSYFTSKIDMCNNLEKAYWFYEAGVSNIQFPRCYNFYQSAQMEEFIQDYYITACFGILKWFMLFTNLVGPKNTWSPNGTIPINMISFALERCEEYIRFIQIHEDIDHINCDYTPPSVWDQFLDWHHDILYKHELVASVHNVVKTMIKYRPQNIIDGIKNIWILKPGDDSLGRGIVLKNSLVDIIAKVNQAAKENVEDILIRFASKDYTLSDFHESIHLCNTTVQLKYRQLPRCNSDLPEQRHWNLQHFKNYLQSRDKKLAWEKIIRPGIKQNLIGALLASQDNMVNRKNSFQLYGADFVVADDFSVWLLEINTNPRLHPPSSEVTAKLYPEVIEDAMKIILDRRKNKKAPQGKFECIYKQRNPCCGVNILGQGTNLGIRGKGLFVTPKSSM</sequence>
<evidence type="ECO:0000256" key="6">
    <source>
        <dbReference type="ARBA" id="ARBA00023212"/>
    </source>
</evidence>
<feature type="compositionally biased region" description="Basic residues" evidence="8">
    <location>
        <begin position="743"/>
        <end position="752"/>
    </location>
</feature>
<keyword evidence="11" id="KW-1185">Reference proteome</keyword>
<dbReference type="PANTHER" id="PTHR45870:SF2">
    <property type="entry name" value="TUBULIN MONOGLYCYLASE TTLL3"/>
    <property type="match status" value="1"/>
</dbReference>
<evidence type="ECO:0000256" key="5">
    <source>
        <dbReference type="ARBA" id="ARBA00022840"/>
    </source>
</evidence>
<dbReference type="FunFam" id="3.30.470.20:FF:000032">
    <property type="entry name" value="tubulin monoglycylase TTLL3 isoform X2"/>
    <property type="match status" value="1"/>
</dbReference>
<evidence type="ECO:0000256" key="2">
    <source>
        <dbReference type="ARBA" id="ARBA00022490"/>
    </source>
</evidence>
<feature type="region of interest" description="Disordered" evidence="8">
    <location>
        <begin position="692"/>
        <end position="761"/>
    </location>
</feature>
<evidence type="ECO:0000256" key="4">
    <source>
        <dbReference type="ARBA" id="ARBA00022741"/>
    </source>
</evidence>
<accession>A0A195BNU9</accession>
<evidence type="ECO:0000313" key="10">
    <source>
        <dbReference type="EMBL" id="KYM87039.1"/>
    </source>
</evidence>
<dbReference type="SUPFAM" id="SSF56059">
    <property type="entry name" value="Glutathione synthetase ATP-binding domain-like"/>
    <property type="match status" value="2"/>
</dbReference>
<keyword evidence="3" id="KW-0436">Ligase</keyword>
<dbReference type="PANTHER" id="PTHR45870">
    <property type="entry name" value="TUBULIN MONOGLYCYLASE TTLL3"/>
    <property type="match status" value="1"/>
</dbReference>
<dbReference type="PROSITE" id="PS51221">
    <property type="entry name" value="TTL"/>
    <property type="match status" value="1"/>
</dbReference>
<evidence type="ECO:0000256" key="1">
    <source>
        <dbReference type="ARBA" id="ARBA00004245"/>
    </source>
</evidence>
<dbReference type="InterPro" id="IPR004344">
    <property type="entry name" value="TTL/TTLL_fam"/>
</dbReference>
<dbReference type="InterPro" id="IPR051437">
    <property type="entry name" value="TTLL_monoglycylase"/>
</dbReference>
<evidence type="ECO:0000259" key="9">
    <source>
        <dbReference type="PROSITE" id="PS50975"/>
    </source>
</evidence>
<feature type="compositionally biased region" description="Polar residues" evidence="8">
    <location>
        <begin position="702"/>
        <end position="717"/>
    </location>
</feature>
<dbReference type="Gene3D" id="3.30.470.20">
    <property type="entry name" value="ATP-grasp fold, B domain"/>
    <property type="match status" value="2"/>
</dbReference>
<keyword evidence="6" id="KW-0206">Cytoskeleton</keyword>
<organism evidence="10 11">
    <name type="scientific">Atta colombica</name>
    <dbReference type="NCBI Taxonomy" id="520822"/>
    <lineage>
        <taxon>Eukaryota</taxon>
        <taxon>Metazoa</taxon>
        <taxon>Ecdysozoa</taxon>
        <taxon>Arthropoda</taxon>
        <taxon>Hexapoda</taxon>
        <taxon>Insecta</taxon>
        <taxon>Pterygota</taxon>
        <taxon>Neoptera</taxon>
        <taxon>Endopterygota</taxon>
        <taxon>Hymenoptera</taxon>
        <taxon>Apocrita</taxon>
        <taxon>Aculeata</taxon>
        <taxon>Formicoidea</taxon>
        <taxon>Formicidae</taxon>
        <taxon>Myrmicinae</taxon>
        <taxon>Atta</taxon>
    </lineage>
</organism>
<dbReference type="Pfam" id="PF03133">
    <property type="entry name" value="TTL"/>
    <property type="match status" value="2"/>
</dbReference>
<dbReference type="Proteomes" id="UP000078540">
    <property type="component" value="Unassembled WGS sequence"/>
</dbReference>
<name>A0A195BNU9_9HYME</name>
<dbReference type="GO" id="GO:0005930">
    <property type="term" value="C:axoneme"/>
    <property type="evidence" value="ECO:0007669"/>
    <property type="project" value="TreeGrafter"/>
</dbReference>
<dbReference type="STRING" id="520822.A0A195BNU9"/>
<dbReference type="GO" id="GO:0015630">
    <property type="term" value="C:microtubule cytoskeleton"/>
    <property type="evidence" value="ECO:0007669"/>
    <property type="project" value="TreeGrafter"/>
</dbReference>
<evidence type="ECO:0000313" key="11">
    <source>
        <dbReference type="Proteomes" id="UP000078540"/>
    </source>
</evidence>
<comment type="subcellular location">
    <subcellularLocation>
        <location evidence="1">Cytoplasm</location>
        <location evidence="1">Cytoskeleton</location>
    </subcellularLocation>
</comment>
<keyword evidence="2" id="KW-0963">Cytoplasm</keyword>
<proteinExistence type="predicted"/>
<reference evidence="10 11" key="1">
    <citation type="submission" date="2015-09" db="EMBL/GenBank/DDBJ databases">
        <title>Atta colombica WGS genome.</title>
        <authorList>
            <person name="Nygaard S."/>
            <person name="Hu H."/>
            <person name="Boomsma J."/>
            <person name="Zhang G."/>
        </authorList>
    </citation>
    <scope>NUCLEOTIDE SEQUENCE [LARGE SCALE GENOMIC DNA]</scope>
    <source>
        <strain evidence="10">Treedump-2</strain>
        <tissue evidence="10">Whole body</tissue>
    </source>
</reference>
<dbReference type="GO" id="GO:0005524">
    <property type="term" value="F:ATP binding"/>
    <property type="evidence" value="ECO:0007669"/>
    <property type="project" value="UniProtKB-UniRule"/>
</dbReference>